<proteinExistence type="predicted"/>
<evidence type="ECO:0000313" key="2">
    <source>
        <dbReference type="EMBL" id="KAA0712868.1"/>
    </source>
</evidence>
<name>A0A5A9NTP6_9TELE</name>
<dbReference type="GO" id="GO:0005737">
    <property type="term" value="C:cytoplasm"/>
    <property type="evidence" value="ECO:0007669"/>
    <property type="project" value="TreeGrafter"/>
</dbReference>
<organism evidence="2 3">
    <name type="scientific">Triplophysa tibetana</name>
    <dbReference type="NCBI Taxonomy" id="1572043"/>
    <lineage>
        <taxon>Eukaryota</taxon>
        <taxon>Metazoa</taxon>
        <taxon>Chordata</taxon>
        <taxon>Craniata</taxon>
        <taxon>Vertebrata</taxon>
        <taxon>Euteleostomi</taxon>
        <taxon>Actinopterygii</taxon>
        <taxon>Neopterygii</taxon>
        <taxon>Teleostei</taxon>
        <taxon>Ostariophysi</taxon>
        <taxon>Cypriniformes</taxon>
        <taxon>Nemacheilidae</taxon>
        <taxon>Triplophysa</taxon>
    </lineage>
</organism>
<feature type="compositionally biased region" description="Basic and acidic residues" evidence="1">
    <location>
        <begin position="143"/>
        <end position="160"/>
    </location>
</feature>
<reference evidence="2 3" key="1">
    <citation type="journal article" date="2019" name="Mol. Ecol. Resour.">
        <title>Chromosome-level genome assembly of Triplophysa tibetana, a fish adapted to the harsh high-altitude environment of the Tibetan Plateau.</title>
        <authorList>
            <person name="Yang X."/>
            <person name="Liu H."/>
            <person name="Ma Z."/>
            <person name="Zou Y."/>
            <person name="Zou M."/>
            <person name="Mao Y."/>
            <person name="Li X."/>
            <person name="Wang H."/>
            <person name="Chen T."/>
            <person name="Wang W."/>
            <person name="Yang R."/>
        </authorList>
    </citation>
    <scope>NUCLEOTIDE SEQUENCE [LARGE SCALE GENOMIC DNA]</scope>
    <source>
        <strain evidence="2">TTIB1903HZAU</strain>
        <tissue evidence="2">Muscle</tissue>
    </source>
</reference>
<feature type="region of interest" description="Disordered" evidence="1">
    <location>
        <begin position="267"/>
        <end position="288"/>
    </location>
</feature>
<dbReference type="Proteomes" id="UP000324632">
    <property type="component" value="Chromosome 13"/>
</dbReference>
<sequence length="843" mass="95617">MDDLDHSVLIAEQDWDCFYTESEECSFQQAELAALDDSGLSDTEDDKISTHVLSYPEEAQKFAENSNLKNESVGQTSDTTLNKENVTSEYFGLDHNKSNEESSQMEPPPLDTTNLKGNSESQVENKSSQADIRSEASSLFWDANHENGTENTGREVTDSLPLLRKEKERWFVTVNDSPVRMREKVVTSGQKKRRKKKTSRNGSQRSAPDRERRSSVNNTEEEKETFERQSVPENFDKPPKRDSTDLISTTYLNNHKENLLSNSHNIQDLQSSSSIEPTPDNLSHFINHTEEGSPSFILGASTTLYPANSQGETTAQQELFGQESSSQETACLESSSNRAQTPDETSGPTRPIFAMSSFWDEMEKWTINDILELRIANNKHLLKESFIPEQDDTFDTIDPHVDQVDSKDDNIDDSGLIDDAADSDYFTYLDDCKPDRSSCEFSTFSDYDKEFLQLCVSTNPSPVPCKSNEQTQTFLEPTCARNLFQEDSDQILPSYQSELNEIVRMYSESDLPLFMYSEVESRTHDVLLKPTRDNNMSSFLIDQCDVRRSSPSPVLSIFDILDDQGRMSFLEILNDDKDSEQLQTRTNISVSFPSLQNLPSVPETYDNFFTEFEVGNFLFPSVKGTTQCEKNMVPIYSSSRSVVKDLTFPEVEETIESDSEDESMPIRVVTHFSGQQKCASPSGTPNLCFNTNQRNTWRNLSLRRIKFSFMGRTWCRMATSWGSQKNSTGNTAFQGNWDISTTSNSSKAHPKLPVLLLEDQTLQHSTDREIYLEQTVRGSGIERFCYSLKQADMCLVCIAFASWVLKSTNPQSTDMWKTALLANVSAISAIQYLRQYIKEEDEP</sequence>
<keyword evidence="3" id="KW-1185">Reference proteome</keyword>
<feature type="region of interest" description="Disordered" evidence="1">
    <location>
        <begin position="181"/>
        <end position="246"/>
    </location>
</feature>
<dbReference type="GO" id="GO:0005634">
    <property type="term" value="C:nucleus"/>
    <property type="evidence" value="ECO:0007669"/>
    <property type="project" value="TreeGrafter"/>
</dbReference>
<feature type="compositionally biased region" description="Polar residues" evidence="1">
    <location>
        <begin position="319"/>
        <end position="348"/>
    </location>
</feature>
<dbReference type="EMBL" id="SOYY01000013">
    <property type="protein sequence ID" value="KAA0712868.1"/>
    <property type="molecule type" value="Genomic_DNA"/>
</dbReference>
<feature type="region of interest" description="Disordered" evidence="1">
    <location>
        <begin position="319"/>
        <end position="350"/>
    </location>
</feature>
<evidence type="ECO:0000256" key="1">
    <source>
        <dbReference type="SAM" id="MobiDB-lite"/>
    </source>
</evidence>
<feature type="compositionally biased region" description="Basic residues" evidence="1">
    <location>
        <begin position="190"/>
        <end position="199"/>
    </location>
</feature>
<dbReference type="InterPro" id="IPR043442">
    <property type="entry name" value="Perm1"/>
</dbReference>
<gene>
    <name evidence="2" type="ORF">E1301_Tti005025</name>
</gene>
<feature type="compositionally biased region" description="Basic and acidic residues" evidence="1">
    <location>
        <begin position="234"/>
        <end position="244"/>
    </location>
</feature>
<dbReference type="GO" id="GO:0014850">
    <property type="term" value="P:response to muscle activity"/>
    <property type="evidence" value="ECO:0007669"/>
    <property type="project" value="TreeGrafter"/>
</dbReference>
<dbReference type="PANTHER" id="PTHR47282">
    <property type="entry name" value="PGC-1 AND ERR-INDUCED REGULATOR IN MUSCLE PROTEIN 1"/>
    <property type="match status" value="1"/>
</dbReference>
<feature type="region of interest" description="Disordered" evidence="1">
    <location>
        <begin position="37"/>
        <end position="160"/>
    </location>
</feature>
<evidence type="ECO:0008006" key="4">
    <source>
        <dbReference type="Google" id="ProtNLM"/>
    </source>
</evidence>
<accession>A0A5A9NTP6</accession>
<dbReference type="GO" id="GO:0006355">
    <property type="term" value="P:regulation of DNA-templated transcription"/>
    <property type="evidence" value="ECO:0007669"/>
    <property type="project" value="InterPro"/>
</dbReference>
<feature type="compositionally biased region" description="Polar residues" evidence="1">
    <location>
        <begin position="63"/>
        <end position="88"/>
    </location>
</feature>
<dbReference type="PANTHER" id="PTHR47282:SF1">
    <property type="entry name" value="PGC-1 AND ERR-INDUCED REGULATOR IN MUSCLE PROTEIN 1"/>
    <property type="match status" value="1"/>
</dbReference>
<dbReference type="AlphaFoldDB" id="A0A5A9NTP6"/>
<comment type="caution">
    <text evidence="2">The sequence shown here is derived from an EMBL/GenBank/DDBJ whole genome shotgun (WGS) entry which is preliminary data.</text>
</comment>
<feature type="compositionally biased region" description="Polar residues" evidence="1">
    <location>
        <begin position="101"/>
        <end position="137"/>
    </location>
</feature>
<protein>
    <recommendedName>
        <fullName evidence="4">PGC-1 and ERR-induced regulator in muscle protein 1</fullName>
    </recommendedName>
</protein>
<feature type="compositionally biased region" description="Polar residues" evidence="1">
    <location>
        <begin position="267"/>
        <end position="286"/>
    </location>
</feature>
<evidence type="ECO:0000313" key="3">
    <source>
        <dbReference type="Proteomes" id="UP000324632"/>
    </source>
</evidence>